<feature type="domain" description="KilA-N DNA-binding" evidence="2">
    <location>
        <begin position="22"/>
        <end position="106"/>
    </location>
</feature>
<sequence>MSRQQIKKSRDLLITSESIQKQIFLLRGHKVMLGHDLAELYQVETKVLIQAVRRNRDRFPVDFMFQLSWEEAKSLRSQFVTLKQGEHFKYTPYAFTEQGVAMLSAVLKSKRAVQVNIAIMRTFVKLREMFAFHKELAHQLKQLEQKIEKHDSEIQTIFEAIRNLMAPLPGPPKRRIGFCADQK</sequence>
<evidence type="ECO:0000256" key="1">
    <source>
        <dbReference type="SAM" id="Coils"/>
    </source>
</evidence>
<keyword evidence="3" id="KW-0238">DNA-binding</keyword>
<protein>
    <submittedName>
        <fullName evidence="3">DNA-binding protein</fullName>
    </submittedName>
</protein>
<dbReference type="AlphaFoldDB" id="A0A1G1KXL8"/>
<dbReference type="EMBL" id="MHFR01000040">
    <property type="protein sequence ID" value="OGW97648.1"/>
    <property type="molecule type" value="Genomic_DNA"/>
</dbReference>
<reference evidence="3 4" key="1">
    <citation type="journal article" date="2016" name="Nat. Commun.">
        <title>Thousands of microbial genomes shed light on interconnected biogeochemical processes in an aquifer system.</title>
        <authorList>
            <person name="Anantharaman K."/>
            <person name="Brown C.T."/>
            <person name="Hug L.A."/>
            <person name="Sharon I."/>
            <person name="Castelle C.J."/>
            <person name="Probst A.J."/>
            <person name="Thomas B.C."/>
            <person name="Singh A."/>
            <person name="Wilkins M.J."/>
            <person name="Karaoz U."/>
            <person name="Brodie E.L."/>
            <person name="Williams K.H."/>
            <person name="Hubbard S.S."/>
            <person name="Banfield J.F."/>
        </authorList>
    </citation>
    <scope>NUCLEOTIDE SEQUENCE [LARGE SCALE GENOMIC DNA]</scope>
</reference>
<keyword evidence="1" id="KW-0175">Coiled coil</keyword>
<dbReference type="InterPro" id="IPR018873">
    <property type="entry name" value="KilA-N_DNA-bd_domain"/>
</dbReference>
<evidence type="ECO:0000259" key="2">
    <source>
        <dbReference type="Pfam" id="PF10543"/>
    </source>
</evidence>
<organism evidence="3 4">
    <name type="scientific">Candidatus Danuiimicrobium aquiferis</name>
    <dbReference type="NCBI Taxonomy" id="1801832"/>
    <lineage>
        <taxon>Bacteria</taxon>
        <taxon>Pseudomonadati</taxon>
        <taxon>Candidatus Omnitrophota</taxon>
        <taxon>Candidatus Danuiimicrobium</taxon>
    </lineage>
</organism>
<proteinExistence type="predicted"/>
<dbReference type="Pfam" id="PF10543">
    <property type="entry name" value="ORF6N"/>
    <property type="match status" value="1"/>
</dbReference>
<name>A0A1G1KXL8_9BACT</name>
<dbReference type="Proteomes" id="UP000178187">
    <property type="component" value="Unassembled WGS sequence"/>
</dbReference>
<feature type="coiled-coil region" evidence="1">
    <location>
        <begin position="133"/>
        <end position="160"/>
    </location>
</feature>
<evidence type="ECO:0000313" key="3">
    <source>
        <dbReference type="EMBL" id="OGW97648.1"/>
    </source>
</evidence>
<dbReference type="GO" id="GO:0003677">
    <property type="term" value="F:DNA binding"/>
    <property type="evidence" value="ECO:0007669"/>
    <property type="project" value="UniProtKB-KW"/>
</dbReference>
<gene>
    <name evidence="3" type="ORF">A3G33_04985</name>
</gene>
<evidence type="ECO:0000313" key="4">
    <source>
        <dbReference type="Proteomes" id="UP000178187"/>
    </source>
</evidence>
<comment type="caution">
    <text evidence="3">The sequence shown here is derived from an EMBL/GenBank/DDBJ whole genome shotgun (WGS) entry which is preliminary data.</text>
</comment>
<accession>A0A1G1KXL8</accession>